<evidence type="ECO:0000256" key="7">
    <source>
        <dbReference type="ARBA" id="ARBA00022683"/>
    </source>
</evidence>
<dbReference type="InterPro" id="IPR013014">
    <property type="entry name" value="PTS_EIIC_2"/>
</dbReference>
<evidence type="ECO:0000256" key="8">
    <source>
        <dbReference type="ARBA" id="ARBA00022692"/>
    </source>
</evidence>
<dbReference type="GO" id="GO:0005351">
    <property type="term" value="F:carbohydrate:proton symporter activity"/>
    <property type="evidence" value="ECO:0007669"/>
    <property type="project" value="InterPro"/>
</dbReference>
<dbReference type="PROSITE" id="PS51099">
    <property type="entry name" value="PTS_EIIB_TYPE_2"/>
    <property type="match status" value="1"/>
</dbReference>
<name>A0AAI9T3C2_SPIME</name>
<dbReference type="SUPFAM" id="SSF55804">
    <property type="entry name" value="Phoshotransferase/anion transport protein"/>
    <property type="match status" value="1"/>
</dbReference>
<evidence type="ECO:0000313" key="15">
    <source>
        <dbReference type="EMBL" id="KAI92712.1"/>
    </source>
</evidence>
<comment type="caution">
    <text evidence="15">The sequence shown here is derived from an EMBL/GenBank/DDBJ whole genome shotgun (WGS) entry which is preliminary data.</text>
</comment>
<sequence>MSIKNKNNLFSLEQIILNSSAKNQDEAFHELATVAYQAGCIDNSKKLVKALWAREYETSTGLEDGFAIPHARIKDIKKPAVIFVRYQTGLEWSTFDNTKVQVAIALIIPTNKKNDIHLEVLSNVAKKLLNSNLRQILKTSTNKTEILELLSAVDNETEVNNESYQGYVLGITACPAGVAHTYMAAKKIEDEAKKLGYAVKVEKQGANGYEDKLTLEDISNANVLIIAADVAIGEQERFVDIPILKVAVSEPLHDVEGVFQKATQIMRPLSNQQIPTKEFKKEKKEKGWFKLHFKAGAVSLKNAVLTGISYAVPVIVAGTAIQALITIIAQIAGVDYIKEHANWLNTLSDVAGKSLSILLAPVLAAYIAYAMADKPGLTPGFLGGLACVYVTKTANDGTVIIDGLGFLGGLIIGIVVGYMMKGFKKYLVSKKMQGVLTWFVYPVLGSLISICLILFVIGQPIALLINVIFSGLTTLQTSNLAAILGIIIGMMCVFDLGGPFNKVAWAFSFASFSQAFTSGQLTNPSLLVPYACFWAAGIGTGWTTTLVTWIGRRFSNQYEKEAGKMSWILSSLGITEGAIPFALSDPFRVIPSFMIGGAVSGGLCAAFNLGSTITGGGFITMAGIQSTTGAVSIGVAILLWLIFAIIGCAISTTLLLGLKYIKTKPILEQKVHTWTINVLSLGIVPTIKKQQLKKFNKLSSSEQEKYLNQKQKKTKIRVER</sequence>
<comment type="subcellular location">
    <subcellularLocation>
        <location evidence="1">Cell inner membrane</location>
        <topology evidence="1">Multi-pass membrane protein</topology>
    </subcellularLocation>
</comment>
<dbReference type="InterPro" id="IPR050864">
    <property type="entry name" value="Bacterial_PTS_Sugar_Transport"/>
</dbReference>
<evidence type="ECO:0000256" key="5">
    <source>
        <dbReference type="ARBA" id="ARBA00022597"/>
    </source>
</evidence>
<dbReference type="InterPro" id="IPR002178">
    <property type="entry name" value="PTS_EIIA_type-2_dom"/>
</dbReference>
<feature type="domain" description="PTS EIIB type-2" evidence="13">
    <location>
        <begin position="168"/>
        <end position="264"/>
    </location>
</feature>
<proteinExistence type="predicted"/>
<dbReference type="RefSeq" id="WP_004027809.1">
    <property type="nucleotide sequence ID" value="NZ_AGBZ02000001.1"/>
</dbReference>
<dbReference type="NCBIfam" id="TIGR01427">
    <property type="entry name" value="PTS_IIC_fructo"/>
    <property type="match status" value="1"/>
</dbReference>
<dbReference type="InterPro" id="IPR013011">
    <property type="entry name" value="PTS_EIIB_2"/>
</dbReference>
<feature type="transmembrane region" description="Helical" evidence="11">
    <location>
        <begin position="503"/>
        <end position="521"/>
    </location>
</feature>
<feature type="transmembrane region" description="Helical" evidence="11">
    <location>
        <begin position="399"/>
        <end position="418"/>
    </location>
</feature>
<keyword evidence="5" id="KW-0762">Sugar transport</keyword>
<dbReference type="PANTHER" id="PTHR30505">
    <property type="entry name" value="FRUCTOSE-LIKE PERMEASE"/>
    <property type="match status" value="1"/>
</dbReference>
<evidence type="ECO:0000259" key="13">
    <source>
        <dbReference type="PROSITE" id="PS51099"/>
    </source>
</evidence>
<gene>
    <name evidence="15" type="ORF">SPM_001390</name>
</gene>
<dbReference type="Pfam" id="PF02302">
    <property type="entry name" value="PTS_IIB"/>
    <property type="match status" value="1"/>
</dbReference>
<evidence type="ECO:0000313" key="16">
    <source>
        <dbReference type="Proteomes" id="UP000004057"/>
    </source>
</evidence>
<dbReference type="InterPro" id="IPR003353">
    <property type="entry name" value="PTS_IIB_fruc"/>
</dbReference>
<keyword evidence="3" id="KW-1003">Cell membrane</keyword>
<dbReference type="PROSITE" id="PS51094">
    <property type="entry name" value="PTS_EIIA_TYPE_2"/>
    <property type="match status" value="1"/>
</dbReference>
<feature type="domain" description="PTS EIIA type-2" evidence="12">
    <location>
        <begin position="8"/>
        <end position="153"/>
    </location>
</feature>
<evidence type="ECO:0000256" key="4">
    <source>
        <dbReference type="ARBA" id="ARBA00022553"/>
    </source>
</evidence>
<evidence type="ECO:0000256" key="1">
    <source>
        <dbReference type="ARBA" id="ARBA00004429"/>
    </source>
</evidence>
<dbReference type="GO" id="GO:0009401">
    <property type="term" value="P:phosphoenolpyruvate-dependent sugar phosphotransferase system"/>
    <property type="evidence" value="ECO:0007669"/>
    <property type="project" value="UniProtKB-KW"/>
</dbReference>
<dbReference type="Pfam" id="PF00359">
    <property type="entry name" value="PTS_EIIA_2"/>
    <property type="match status" value="1"/>
</dbReference>
<reference evidence="15 16" key="1">
    <citation type="journal article" date="2012" name="J. Proteome Res.">
        <title>Application of Spiroplasma melliferum proteogenomic profiling for the discovery of virulence factors and pathogenicity mechanisms in host-associated spiroplasmas.</title>
        <authorList>
            <person name="Alexeev D."/>
            <person name="Kostrjukova E."/>
            <person name="Aliper A."/>
            <person name="Popenko A."/>
            <person name="Bazaleev N."/>
            <person name="Tyakht A."/>
            <person name="Selezneva O."/>
            <person name="Akopian T."/>
            <person name="Prichodko E."/>
            <person name="Kondratov I."/>
            <person name="Chukin M."/>
            <person name="Demina I."/>
            <person name="Galyamina M."/>
            <person name="Kamashev D."/>
            <person name="Vanyushkina A."/>
            <person name="Ladygina V."/>
            <person name="Levitskii S."/>
            <person name="Lazarev V."/>
            <person name="Govorun V."/>
        </authorList>
    </citation>
    <scope>NUCLEOTIDE SEQUENCE [LARGE SCALE GENOMIC DNA]</scope>
    <source>
        <strain evidence="15 16">KC3</strain>
    </source>
</reference>
<organism evidence="15 16">
    <name type="scientific">Spiroplasma melliferum KC3</name>
    <dbReference type="NCBI Taxonomy" id="570509"/>
    <lineage>
        <taxon>Bacteria</taxon>
        <taxon>Bacillati</taxon>
        <taxon>Mycoplasmatota</taxon>
        <taxon>Mollicutes</taxon>
        <taxon>Entomoplasmatales</taxon>
        <taxon>Spiroplasmataceae</taxon>
        <taxon>Spiroplasma</taxon>
    </lineage>
</organism>
<evidence type="ECO:0000259" key="12">
    <source>
        <dbReference type="PROSITE" id="PS51094"/>
    </source>
</evidence>
<keyword evidence="2" id="KW-0813">Transport</keyword>
<dbReference type="NCBIfam" id="TIGR00848">
    <property type="entry name" value="fruA"/>
    <property type="match status" value="1"/>
</dbReference>
<dbReference type="PROSITE" id="PS51104">
    <property type="entry name" value="PTS_EIIC_TYPE_2"/>
    <property type="match status" value="1"/>
</dbReference>
<dbReference type="InterPro" id="IPR003501">
    <property type="entry name" value="PTS_EIIB_2/3"/>
</dbReference>
<protein>
    <submittedName>
        <fullName evidence="15">PTS mannosyl-D-glycerate transporter subunit IIABC</fullName>
    </submittedName>
</protein>
<evidence type="ECO:0000256" key="11">
    <source>
        <dbReference type="SAM" id="Phobius"/>
    </source>
</evidence>
<keyword evidence="9 11" id="KW-1133">Transmembrane helix</keyword>
<dbReference type="InterPro" id="IPR003352">
    <property type="entry name" value="PTS_EIIC"/>
</dbReference>
<dbReference type="Gene3D" id="3.40.930.10">
    <property type="entry name" value="Mannitol-specific EII, Chain A"/>
    <property type="match status" value="1"/>
</dbReference>
<dbReference type="Gene3D" id="3.40.50.2300">
    <property type="match status" value="1"/>
</dbReference>
<dbReference type="InterPro" id="IPR016152">
    <property type="entry name" value="PTrfase/Anion_transptr"/>
</dbReference>
<feature type="transmembrane region" description="Helical" evidence="11">
    <location>
        <begin position="439"/>
        <end position="469"/>
    </location>
</feature>
<feature type="transmembrane region" description="Helical" evidence="11">
    <location>
        <begin position="630"/>
        <end position="656"/>
    </location>
</feature>
<evidence type="ECO:0000256" key="3">
    <source>
        <dbReference type="ARBA" id="ARBA00022475"/>
    </source>
</evidence>
<dbReference type="GO" id="GO:0022877">
    <property type="term" value="F:protein-N(PI)-phosphohistidine-fructose phosphotransferase system transporter activity"/>
    <property type="evidence" value="ECO:0007669"/>
    <property type="project" value="InterPro"/>
</dbReference>
<keyword evidence="4" id="KW-0597">Phosphoprotein</keyword>
<dbReference type="PANTHER" id="PTHR30505:SF28">
    <property type="entry name" value="PTS SYSTEM 2-O-ALPHA-MANNOSYL-D-GLYCERATE-SPECIFIC EIIABC COMPONENT"/>
    <property type="match status" value="1"/>
</dbReference>
<dbReference type="InterPro" id="IPR004715">
    <property type="entry name" value="PTS_IIA_fruc"/>
</dbReference>
<evidence type="ECO:0000256" key="9">
    <source>
        <dbReference type="ARBA" id="ARBA00022989"/>
    </source>
</evidence>
<dbReference type="AlphaFoldDB" id="A0AAI9T3C2"/>
<dbReference type="Proteomes" id="UP000004057">
    <property type="component" value="Unassembled WGS sequence"/>
</dbReference>
<keyword evidence="6" id="KW-0808">Transferase</keyword>
<dbReference type="Pfam" id="PF02378">
    <property type="entry name" value="PTS_EIIC"/>
    <property type="match status" value="1"/>
</dbReference>
<feature type="transmembrane region" description="Helical" evidence="11">
    <location>
        <begin position="310"/>
        <end position="334"/>
    </location>
</feature>
<dbReference type="CDD" id="cd05569">
    <property type="entry name" value="PTS_IIB_fructose"/>
    <property type="match status" value="1"/>
</dbReference>
<evidence type="ECO:0000256" key="2">
    <source>
        <dbReference type="ARBA" id="ARBA00022448"/>
    </source>
</evidence>
<evidence type="ECO:0000256" key="10">
    <source>
        <dbReference type="ARBA" id="ARBA00023136"/>
    </source>
</evidence>
<feature type="domain" description="PTS EIIC type-2" evidence="14">
    <location>
        <begin position="300"/>
        <end position="668"/>
    </location>
</feature>
<feature type="transmembrane region" description="Helical" evidence="11">
    <location>
        <begin position="475"/>
        <end position="496"/>
    </location>
</feature>
<keyword evidence="8 11" id="KW-0812">Transmembrane</keyword>
<dbReference type="EMBL" id="AGBZ02000001">
    <property type="protein sequence ID" value="KAI92712.1"/>
    <property type="molecule type" value="Genomic_DNA"/>
</dbReference>
<dbReference type="CDD" id="cd00211">
    <property type="entry name" value="PTS_IIA_fru"/>
    <property type="match status" value="1"/>
</dbReference>
<keyword evidence="10 11" id="KW-0472">Membrane</keyword>
<evidence type="ECO:0000256" key="6">
    <source>
        <dbReference type="ARBA" id="ARBA00022679"/>
    </source>
</evidence>
<dbReference type="InterPro" id="IPR036095">
    <property type="entry name" value="PTS_EIIB-like_sf"/>
</dbReference>
<evidence type="ECO:0000259" key="14">
    <source>
        <dbReference type="PROSITE" id="PS51104"/>
    </source>
</evidence>
<feature type="transmembrane region" description="Helical" evidence="11">
    <location>
        <begin position="355"/>
        <end position="372"/>
    </location>
</feature>
<dbReference type="NCBIfam" id="TIGR00829">
    <property type="entry name" value="FRU"/>
    <property type="match status" value="1"/>
</dbReference>
<accession>A0AAI9T3C2</accession>
<keyword evidence="7" id="KW-0598">Phosphotransferase system</keyword>
<dbReference type="GO" id="GO:0090563">
    <property type="term" value="F:protein-phosphocysteine-sugar phosphotransferase activity"/>
    <property type="evidence" value="ECO:0007669"/>
    <property type="project" value="TreeGrafter"/>
</dbReference>
<dbReference type="SUPFAM" id="SSF52794">
    <property type="entry name" value="PTS system IIB component-like"/>
    <property type="match status" value="1"/>
</dbReference>
<dbReference type="InterPro" id="IPR006327">
    <property type="entry name" value="PTS_IIC_fruc"/>
</dbReference>
<feature type="transmembrane region" description="Helical" evidence="11">
    <location>
        <begin position="527"/>
        <end position="550"/>
    </location>
</feature>
<dbReference type="GO" id="GO:0005886">
    <property type="term" value="C:plasma membrane"/>
    <property type="evidence" value="ECO:0007669"/>
    <property type="project" value="UniProtKB-SubCell"/>
</dbReference>